<name>A0A1H4RVC5_9BACT</name>
<keyword evidence="1" id="KW-0732">Signal</keyword>
<sequence length="150" mass="16273">MTLRNLSAMTLLLAAALPAMAQDDGYWKATSKTAKSITGDIVLRGERLTMNFTGITIAQIRTLEPAEINGVFNADATESGGNLYRLNIPGEKTFLHKNTLCGAEPTQYMATYRTGKDLQVAFFSGSAVPKMKAEDLNTSTSLCGTYMYSK</sequence>
<accession>A0A1H4RVC5</accession>
<proteinExistence type="predicted"/>
<feature type="signal peptide" evidence="1">
    <location>
        <begin position="1"/>
        <end position="21"/>
    </location>
</feature>
<dbReference type="OrthoDB" id="119764at2"/>
<dbReference type="RefSeq" id="WP_074655064.1">
    <property type="nucleotide sequence ID" value="NZ_FNSD01000001.1"/>
</dbReference>
<gene>
    <name evidence="2" type="ORF">SAMN05443244_3265</name>
</gene>
<organism evidence="2 3">
    <name type="scientific">Terriglobus roseus</name>
    <dbReference type="NCBI Taxonomy" id="392734"/>
    <lineage>
        <taxon>Bacteria</taxon>
        <taxon>Pseudomonadati</taxon>
        <taxon>Acidobacteriota</taxon>
        <taxon>Terriglobia</taxon>
        <taxon>Terriglobales</taxon>
        <taxon>Acidobacteriaceae</taxon>
        <taxon>Terriglobus</taxon>
    </lineage>
</organism>
<evidence type="ECO:0000313" key="2">
    <source>
        <dbReference type="EMBL" id="SEC35863.1"/>
    </source>
</evidence>
<dbReference type="Proteomes" id="UP000182409">
    <property type="component" value="Unassembled WGS sequence"/>
</dbReference>
<feature type="chain" id="PRO_5010354048" evidence="1">
    <location>
        <begin position="22"/>
        <end position="150"/>
    </location>
</feature>
<protein>
    <submittedName>
        <fullName evidence="2">Uncharacterized protein</fullName>
    </submittedName>
</protein>
<dbReference type="EMBL" id="FNSD01000001">
    <property type="protein sequence ID" value="SEC35863.1"/>
    <property type="molecule type" value="Genomic_DNA"/>
</dbReference>
<evidence type="ECO:0000256" key="1">
    <source>
        <dbReference type="SAM" id="SignalP"/>
    </source>
</evidence>
<evidence type="ECO:0000313" key="3">
    <source>
        <dbReference type="Proteomes" id="UP000182409"/>
    </source>
</evidence>
<reference evidence="2 3" key="1">
    <citation type="submission" date="2016-10" db="EMBL/GenBank/DDBJ databases">
        <authorList>
            <person name="de Groot N.N."/>
        </authorList>
    </citation>
    <scope>NUCLEOTIDE SEQUENCE [LARGE SCALE GENOMIC DNA]</scope>
    <source>
        <strain evidence="2 3">AB35.6</strain>
    </source>
</reference>
<dbReference type="AlphaFoldDB" id="A0A1H4RVC5"/>